<dbReference type="Gene3D" id="2.70.98.10">
    <property type="match status" value="1"/>
</dbReference>
<reference evidence="1 2" key="1">
    <citation type="submission" date="2024-01" db="EMBL/GenBank/DDBJ databases">
        <title>Uliginosibacterium soil sp. nov.</title>
        <authorList>
            <person name="Lv Y."/>
        </authorList>
    </citation>
    <scope>NUCLEOTIDE SEQUENCE [LARGE SCALE GENOMIC DNA]</scope>
    <source>
        <strain evidence="1 2">H3</strain>
    </source>
</reference>
<dbReference type="CDD" id="cd09021">
    <property type="entry name" value="Aldose_epim_Ec_YphB"/>
    <property type="match status" value="1"/>
</dbReference>
<dbReference type="SUPFAM" id="SSF74650">
    <property type="entry name" value="Galactose mutarotase-like"/>
    <property type="match status" value="1"/>
</dbReference>
<gene>
    <name evidence="1" type="ORF">VVD49_02560</name>
</gene>
<accession>A0ABU6JZ08</accession>
<dbReference type="InterPro" id="IPR011013">
    <property type="entry name" value="Gal_mutarotase_sf_dom"/>
</dbReference>
<organism evidence="1 2">
    <name type="scientific">Uliginosibacterium silvisoli</name>
    <dbReference type="NCBI Taxonomy" id="3114758"/>
    <lineage>
        <taxon>Bacteria</taxon>
        <taxon>Pseudomonadati</taxon>
        <taxon>Pseudomonadota</taxon>
        <taxon>Betaproteobacteria</taxon>
        <taxon>Rhodocyclales</taxon>
        <taxon>Zoogloeaceae</taxon>
        <taxon>Uliginosibacterium</taxon>
    </lineage>
</organism>
<evidence type="ECO:0000313" key="2">
    <source>
        <dbReference type="Proteomes" id="UP001331561"/>
    </source>
</evidence>
<dbReference type="InterPro" id="IPR008183">
    <property type="entry name" value="Aldose_1/G6P_1-epimerase"/>
</dbReference>
<protein>
    <submittedName>
        <fullName evidence="1">Aldose 1-epimerase</fullName>
    </submittedName>
</protein>
<sequence length="302" mass="34648">MSDPVILKIETAGQRLGLLPELGGSVAFWEVRRNDGWHAIWRPYAPTTADGRRTVGNFPLVPFSNRVTGGGITVDGEFHPMTPNRFDPTPIHGTGWMHEWETREHGAQVIELSVESHRKHGYPWDYFATQRYSLGDDSMTMRLEVEHLGDKPMPYGLAWHPFQLRGDNPEGPRLQFRADGYWLAGDDCIPQELVEDLPADRDFNALRPLGHGKIDNNFSGWDGRMRMERDDIDLRIDWETTEPDNLTTSILFRPENLPFFCFEPITHITDAFHRPGMPGMRMLKKGERMALEVVQKLSHIHP</sequence>
<proteinExistence type="predicted"/>
<evidence type="ECO:0000313" key="1">
    <source>
        <dbReference type="EMBL" id="MEC5384584.1"/>
    </source>
</evidence>
<dbReference type="InterPro" id="IPR014718">
    <property type="entry name" value="GH-type_carb-bd"/>
</dbReference>
<dbReference type="Proteomes" id="UP001331561">
    <property type="component" value="Unassembled WGS sequence"/>
</dbReference>
<name>A0ABU6JZ08_9RHOO</name>
<dbReference type="EMBL" id="JAYXHS010000001">
    <property type="protein sequence ID" value="MEC5384584.1"/>
    <property type="molecule type" value="Genomic_DNA"/>
</dbReference>
<comment type="caution">
    <text evidence="1">The sequence shown here is derived from an EMBL/GenBank/DDBJ whole genome shotgun (WGS) entry which is preliminary data.</text>
</comment>
<dbReference type="RefSeq" id="WP_327597558.1">
    <property type="nucleotide sequence ID" value="NZ_JAYXHS010000001.1"/>
</dbReference>
<keyword evidence="2" id="KW-1185">Reference proteome</keyword>
<dbReference type="Pfam" id="PF01263">
    <property type="entry name" value="Aldose_epim"/>
    <property type="match status" value="1"/>
</dbReference>